<name>A9UZ67_MONBE</name>
<protein>
    <submittedName>
        <fullName evidence="2">Uncharacterized protein</fullName>
    </submittedName>
</protein>
<feature type="region of interest" description="Disordered" evidence="1">
    <location>
        <begin position="1"/>
        <end position="67"/>
    </location>
</feature>
<dbReference type="KEGG" id="mbr:MONBRDRAFT_8150"/>
<dbReference type="Proteomes" id="UP000001357">
    <property type="component" value="Unassembled WGS sequence"/>
</dbReference>
<proteinExistence type="predicted"/>
<dbReference type="RefSeq" id="XP_001745889.1">
    <property type="nucleotide sequence ID" value="XM_001745837.1"/>
</dbReference>
<gene>
    <name evidence="2" type="ORF">MONBRDRAFT_8150</name>
</gene>
<dbReference type="GeneID" id="5891135"/>
<reference evidence="2 3" key="1">
    <citation type="journal article" date="2008" name="Nature">
        <title>The genome of the choanoflagellate Monosiga brevicollis and the origin of metazoans.</title>
        <authorList>
            <consortium name="JGI Sequencing"/>
            <person name="King N."/>
            <person name="Westbrook M.J."/>
            <person name="Young S.L."/>
            <person name="Kuo A."/>
            <person name="Abedin M."/>
            <person name="Chapman J."/>
            <person name="Fairclough S."/>
            <person name="Hellsten U."/>
            <person name="Isogai Y."/>
            <person name="Letunic I."/>
            <person name="Marr M."/>
            <person name="Pincus D."/>
            <person name="Putnam N."/>
            <person name="Rokas A."/>
            <person name="Wright K.J."/>
            <person name="Zuzow R."/>
            <person name="Dirks W."/>
            <person name="Good M."/>
            <person name="Goodstein D."/>
            <person name="Lemons D."/>
            <person name="Li W."/>
            <person name="Lyons J.B."/>
            <person name="Morris A."/>
            <person name="Nichols S."/>
            <person name="Richter D.J."/>
            <person name="Salamov A."/>
            <person name="Bork P."/>
            <person name="Lim W.A."/>
            <person name="Manning G."/>
            <person name="Miller W.T."/>
            <person name="McGinnis W."/>
            <person name="Shapiro H."/>
            <person name="Tjian R."/>
            <person name="Grigoriev I.V."/>
            <person name="Rokhsar D."/>
        </authorList>
    </citation>
    <scope>NUCLEOTIDE SEQUENCE [LARGE SCALE GENOMIC DNA]</scope>
    <source>
        <strain evidence="3">MX1 / ATCC 50154</strain>
    </source>
</reference>
<evidence type="ECO:0000313" key="3">
    <source>
        <dbReference type="Proteomes" id="UP000001357"/>
    </source>
</evidence>
<dbReference type="AlphaFoldDB" id="A9UZ67"/>
<dbReference type="InParanoid" id="A9UZ67"/>
<evidence type="ECO:0000313" key="2">
    <source>
        <dbReference type="EMBL" id="EDQ89313.1"/>
    </source>
</evidence>
<dbReference type="Pfam" id="PF02809">
    <property type="entry name" value="UIM"/>
    <property type="match status" value="2"/>
</dbReference>
<organism evidence="2 3">
    <name type="scientific">Monosiga brevicollis</name>
    <name type="common">Choanoflagellate</name>
    <dbReference type="NCBI Taxonomy" id="81824"/>
    <lineage>
        <taxon>Eukaryota</taxon>
        <taxon>Choanoflagellata</taxon>
        <taxon>Craspedida</taxon>
        <taxon>Salpingoecidae</taxon>
        <taxon>Monosiga</taxon>
    </lineage>
</organism>
<sequence length="268" mass="30538">MPVETPQPASPSQLSFDEQMKRAIAASLDQPEPASNSNSLEDEEMARALAASKAQHQAEEQARAWRASNQDPQGYRFWHYNGLDTRDRGIVRVRGLGLFPFGGAAAPELSEAEQERENINRARRIKTILQTRTNSDGKPEYLVVCHPDGSMEHNFQLPADETWRCRDCHLKDPPNFRARNPITSEVCRECCLPYKECGVCHWLARSELSEAVRREWDRGTAPAILEVLRRRWPMVRLWVISFWPVMNCEGYAVLLPASFCVRVHVGPV</sequence>
<accession>A9UZ67</accession>
<keyword evidence="3" id="KW-1185">Reference proteome</keyword>
<dbReference type="EMBL" id="CH991551">
    <property type="protein sequence ID" value="EDQ89313.1"/>
    <property type="molecule type" value="Genomic_DNA"/>
</dbReference>
<dbReference type="InterPro" id="IPR003903">
    <property type="entry name" value="UIM_dom"/>
</dbReference>
<evidence type="ECO:0000256" key="1">
    <source>
        <dbReference type="SAM" id="MobiDB-lite"/>
    </source>
</evidence>